<accession>K6ZCK0</accession>
<dbReference type="AlphaFoldDB" id="K6ZCK0"/>
<dbReference type="Gene3D" id="3.40.30.10">
    <property type="entry name" value="Glutaredoxin"/>
    <property type="match status" value="1"/>
</dbReference>
<evidence type="ECO:0000313" key="4">
    <source>
        <dbReference type="Proteomes" id="UP000006322"/>
    </source>
</evidence>
<comment type="similarity">
    <text evidence="1 2">Belongs to the ArsC family.</text>
</comment>
<evidence type="ECO:0000313" key="3">
    <source>
        <dbReference type="EMBL" id="GAC33791.1"/>
    </source>
</evidence>
<dbReference type="PANTHER" id="PTHR30041:SF4">
    <property type="entry name" value="ARSENATE REDUCTASE"/>
    <property type="match status" value="1"/>
</dbReference>
<dbReference type="SUPFAM" id="SSF52833">
    <property type="entry name" value="Thioredoxin-like"/>
    <property type="match status" value="1"/>
</dbReference>
<sequence length="74" mass="8283">MLGMADPRSLMRKKEAEYKALNIDNDNISPDELIKVMRLTPKLIERPIVIKGSLDNADSLAVIGRPPENVLKLL</sequence>
<dbReference type="InterPro" id="IPR036249">
    <property type="entry name" value="Thioredoxin-like_sf"/>
</dbReference>
<dbReference type="PROSITE" id="PS51353">
    <property type="entry name" value="ARSC"/>
    <property type="match status" value="1"/>
</dbReference>
<name>K6ZCK0_9ALTE</name>
<dbReference type="Proteomes" id="UP000006322">
    <property type="component" value="Unassembled WGS sequence"/>
</dbReference>
<dbReference type="InterPro" id="IPR006660">
    <property type="entry name" value="Arsenate_reductase-like"/>
</dbReference>
<dbReference type="EMBL" id="BAER01000074">
    <property type="protein sequence ID" value="GAC33791.1"/>
    <property type="molecule type" value="Genomic_DNA"/>
</dbReference>
<dbReference type="PANTHER" id="PTHR30041">
    <property type="entry name" value="ARSENATE REDUCTASE"/>
    <property type="match status" value="1"/>
</dbReference>
<evidence type="ECO:0000256" key="1">
    <source>
        <dbReference type="ARBA" id="ARBA00007198"/>
    </source>
</evidence>
<gene>
    <name evidence="3" type="ORF">GPLA_2897</name>
</gene>
<dbReference type="STRING" id="1129793.GPLA_2897"/>
<keyword evidence="4" id="KW-1185">Reference proteome</keyword>
<comment type="caution">
    <text evidence="3">The sequence shown here is derived from an EMBL/GenBank/DDBJ whole genome shotgun (WGS) entry which is preliminary data.</text>
</comment>
<reference evidence="4" key="1">
    <citation type="journal article" date="2014" name="Environ. Microbiol.">
        <title>Comparative genomics of the marine bacterial genus Glaciecola reveals the high degree of genomic diversity and genomic characteristic for cold adaptation.</title>
        <authorList>
            <person name="Qin Q.L."/>
            <person name="Xie B.B."/>
            <person name="Yu Y."/>
            <person name="Shu Y.L."/>
            <person name="Rong J.C."/>
            <person name="Zhang Y.J."/>
            <person name="Zhao D.L."/>
            <person name="Chen X.L."/>
            <person name="Zhang X.Y."/>
            <person name="Chen B."/>
            <person name="Zhou B.C."/>
            <person name="Zhang Y.Z."/>
        </authorList>
    </citation>
    <scope>NUCLEOTIDE SEQUENCE [LARGE SCALE GENOMIC DNA]</scope>
    <source>
        <strain evidence="4">LMG 21857</strain>
    </source>
</reference>
<evidence type="ECO:0000256" key="2">
    <source>
        <dbReference type="PROSITE-ProRule" id="PRU01282"/>
    </source>
</evidence>
<dbReference type="Pfam" id="PF03960">
    <property type="entry name" value="ArsC"/>
    <property type="match status" value="1"/>
</dbReference>
<proteinExistence type="inferred from homology"/>
<protein>
    <submittedName>
        <fullName evidence="3">Arsenate reductase</fullName>
    </submittedName>
</protein>
<organism evidence="3 4">
    <name type="scientific">Paraglaciecola polaris LMG 21857</name>
    <dbReference type="NCBI Taxonomy" id="1129793"/>
    <lineage>
        <taxon>Bacteria</taxon>
        <taxon>Pseudomonadati</taxon>
        <taxon>Pseudomonadota</taxon>
        <taxon>Gammaproteobacteria</taxon>
        <taxon>Alteromonadales</taxon>
        <taxon>Alteromonadaceae</taxon>
        <taxon>Paraglaciecola</taxon>
    </lineage>
</organism>